<evidence type="ECO:0000256" key="13">
    <source>
        <dbReference type="ARBA" id="ARBA00075987"/>
    </source>
</evidence>
<comment type="catalytic activity">
    <reaction evidence="10">
        <text>XTP + H2O = XMP + diphosphate + H(+)</text>
        <dbReference type="Rhea" id="RHEA:28610"/>
        <dbReference type="ChEBI" id="CHEBI:15377"/>
        <dbReference type="ChEBI" id="CHEBI:15378"/>
        <dbReference type="ChEBI" id="CHEBI:33019"/>
        <dbReference type="ChEBI" id="CHEBI:57464"/>
        <dbReference type="ChEBI" id="CHEBI:61314"/>
        <dbReference type="EC" id="3.6.1.66"/>
    </reaction>
</comment>
<dbReference type="GO" id="GO:0005829">
    <property type="term" value="C:cytosol"/>
    <property type="evidence" value="ECO:0007669"/>
    <property type="project" value="TreeGrafter"/>
</dbReference>
<dbReference type="GO" id="GO:0000166">
    <property type="term" value="F:nucleotide binding"/>
    <property type="evidence" value="ECO:0007669"/>
    <property type="project" value="UniProtKB-KW"/>
</dbReference>
<sequence>VELLLATRSAHKVQEIRTILSGIPRLTVLDLDDIGLEWRDEEEALEPFDTFEENARSKAEYFHARTGLPTVADDSGLEVDALGGAPGVRSKRFAPVEGLTGHKLDQANNNYLVERLGALELEKRTGQYVCVAALLGFASQMIVTRGEARGLILTEPHGDGGFGYDPYFFEPDLDMTFAELHPDQKNELSHRGKAFRALAIILERMEI</sequence>
<evidence type="ECO:0000256" key="14">
    <source>
        <dbReference type="ARBA" id="ARBA00078805"/>
    </source>
</evidence>
<comment type="catalytic activity">
    <reaction evidence="9">
        <text>dITP + H2O = dIMP + diphosphate + H(+)</text>
        <dbReference type="Rhea" id="RHEA:28342"/>
        <dbReference type="ChEBI" id="CHEBI:15377"/>
        <dbReference type="ChEBI" id="CHEBI:15378"/>
        <dbReference type="ChEBI" id="CHEBI:33019"/>
        <dbReference type="ChEBI" id="CHEBI:61194"/>
        <dbReference type="ChEBI" id="CHEBI:61382"/>
        <dbReference type="EC" id="3.6.1.66"/>
    </reaction>
</comment>
<dbReference type="PANTHER" id="PTHR11067:SF9">
    <property type="entry name" value="INOSINE TRIPHOSPHATE PYROPHOSPHATASE"/>
    <property type="match status" value="1"/>
</dbReference>
<evidence type="ECO:0000256" key="8">
    <source>
        <dbReference type="ARBA" id="ARBA00023080"/>
    </source>
</evidence>
<dbReference type="GO" id="GO:0009146">
    <property type="term" value="P:purine nucleoside triphosphate catabolic process"/>
    <property type="evidence" value="ECO:0007669"/>
    <property type="project" value="UniProtKB-ARBA"/>
</dbReference>
<accession>A0A381RUV8</accession>
<dbReference type="GO" id="GO:0009117">
    <property type="term" value="P:nucleotide metabolic process"/>
    <property type="evidence" value="ECO:0007669"/>
    <property type="project" value="UniProtKB-KW"/>
</dbReference>
<keyword evidence="5" id="KW-0547">Nucleotide-binding</keyword>
<evidence type="ECO:0000256" key="7">
    <source>
        <dbReference type="ARBA" id="ARBA00022842"/>
    </source>
</evidence>
<dbReference type="GO" id="GO:0036222">
    <property type="term" value="F:XTP diphosphatase activity"/>
    <property type="evidence" value="ECO:0007669"/>
    <property type="project" value="UniProtKB-ARBA"/>
</dbReference>
<dbReference type="EC" id="3.6.1.66" evidence="11"/>
<name>A0A381RUV8_9ZZZZ</name>
<dbReference type="PANTHER" id="PTHR11067">
    <property type="entry name" value="INOSINE TRIPHOSPHATE PYROPHOSPHATASE/HAM1 PROTEIN"/>
    <property type="match status" value="1"/>
</dbReference>
<dbReference type="InterPro" id="IPR020922">
    <property type="entry name" value="dITP/XTP_pyrophosphatase"/>
</dbReference>
<evidence type="ECO:0000256" key="1">
    <source>
        <dbReference type="ARBA" id="ARBA00001946"/>
    </source>
</evidence>
<evidence type="ECO:0000256" key="9">
    <source>
        <dbReference type="ARBA" id="ARBA00051875"/>
    </source>
</evidence>
<dbReference type="Pfam" id="PF01725">
    <property type="entry name" value="Ham1p_like"/>
    <property type="match status" value="1"/>
</dbReference>
<dbReference type="FunFam" id="3.90.950.10:FF:000001">
    <property type="entry name" value="dITP/XTP pyrophosphatase"/>
    <property type="match status" value="1"/>
</dbReference>
<comment type="similarity">
    <text evidence="2">Belongs to the HAM1 NTPase family.</text>
</comment>
<keyword evidence="4" id="KW-0479">Metal-binding</keyword>
<organism evidence="17">
    <name type="scientific">marine metagenome</name>
    <dbReference type="NCBI Taxonomy" id="408172"/>
    <lineage>
        <taxon>unclassified sequences</taxon>
        <taxon>metagenomes</taxon>
        <taxon>ecological metagenomes</taxon>
    </lineage>
</organism>
<evidence type="ECO:0000256" key="11">
    <source>
        <dbReference type="ARBA" id="ARBA00066468"/>
    </source>
</evidence>
<dbReference type="Gene3D" id="3.90.950.10">
    <property type="match status" value="1"/>
</dbReference>
<evidence type="ECO:0000313" key="17">
    <source>
        <dbReference type="EMBL" id="SUZ92713.1"/>
    </source>
</evidence>
<evidence type="ECO:0000256" key="6">
    <source>
        <dbReference type="ARBA" id="ARBA00022801"/>
    </source>
</evidence>
<dbReference type="GO" id="GO:0035870">
    <property type="term" value="F:dITP diphosphatase activity"/>
    <property type="evidence" value="ECO:0007669"/>
    <property type="project" value="UniProtKB-ARBA"/>
</dbReference>
<dbReference type="HAMAP" id="MF_01405">
    <property type="entry name" value="Non_canon_purine_NTPase"/>
    <property type="match status" value="1"/>
</dbReference>
<dbReference type="AlphaFoldDB" id="A0A381RUV8"/>
<dbReference type="GO" id="GO:0036220">
    <property type="term" value="F:ITP diphosphatase activity"/>
    <property type="evidence" value="ECO:0007669"/>
    <property type="project" value="UniProtKB-EC"/>
</dbReference>
<feature type="non-terminal residue" evidence="17">
    <location>
        <position position="1"/>
    </location>
</feature>
<comment type="cofactor">
    <cofactor evidence="1">
        <name>Mg(2+)</name>
        <dbReference type="ChEBI" id="CHEBI:18420"/>
    </cofactor>
</comment>
<dbReference type="CDD" id="cd00515">
    <property type="entry name" value="HAM1"/>
    <property type="match status" value="1"/>
</dbReference>
<dbReference type="SUPFAM" id="SSF52972">
    <property type="entry name" value="ITPase-like"/>
    <property type="match status" value="1"/>
</dbReference>
<dbReference type="GO" id="GO:0017111">
    <property type="term" value="F:ribonucleoside triphosphate phosphatase activity"/>
    <property type="evidence" value="ECO:0007669"/>
    <property type="project" value="InterPro"/>
</dbReference>
<evidence type="ECO:0000256" key="2">
    <source>
        <dbReference type="ARBA" id="ARBA00008023"/>
    </source>
</evidence>
<proteinExistence type="inferred from homology"/>
<keyword evidence="6" id="KW-0378">Hydrolase</keyword>
<evidence type="ECO:0000256" key="10">
    <source>
        <dbReference type="ARBA" id="ARBA00052017"/>
    </source>
</evidence>
<keyword evidence="7" id="KW-0460">Magnesium</keyword>
<keyword evidence="8" id="KW-0546">Nucleotide metabolism</keyword>
<dbReference type="InterPro" id="IPR029001">
    <property type="entry name" value="ITPase-like_fam"/>
</dbReference>
<dbReference type="InterPro" id="IPR002637">
    <property type="entry name" value="RdgB/HAM1"/>
</dbReference>
<evidence type="ECO:0000256" key="16">
    <source>
        <dbReference type="ARBA" id="ARBA00083635"/>
    </source>
</evidence>
<dbReference type="GO" id="GO:0046872">
    <property type="term" value="F:metal ion binding"/>
    <property type="evidence" value="ECO:0007669"/>
    <property type="project" value="UniProtKB-KW"/>
</dbReference>
<protein>
    <recommendedName>
        <fullName evidence="12">dITP/XTP pyrophosphatase</fullName>
        <ecNumber evidence="11">3.6.1.66</ecNumber>
    </recommendedName>
    <alternativeName>
        <fullName evidence="13">Non-canonical purine NTP pyrophosphatase</fullName>
    </alternativeName>
    <alternativeName>
        <fullName evidence="14">Non-standard purine NTP pyrophosphatase</fullName>
    </alternativeName>
    <alternativeName>
        <fullName evidence="16">Nucleoside-triphosphate diphosphatase</fullName>
    </alternativeName>
    <alternativeName>
        <fullName evidence="15">Nucleoside-triphosphate pyrophosphatase</fullName>
    </alternativeName>
</protein>
<evidence type="ECO:0000256" key="15">
    <source>
        <dbReference type="ARBA" id="ARBA00083186"/>
    </source>
</evidence>
<gene>
    <name evidence="17" type="ORF">METZ01_LOCUS45567</name>
</gene>
<evidence type="ECO:0000256" key="4">
    <source>
        <dbReference type="ARBA" id="ARBA00022723"/>
    </source>
</evidence>
<comment type="subunit">
    <text evidence="3">Homodimer.</text>
</comment>
<evidence type="ECO:0000256" key="3">
    <source>
        <dbReference type="ARBA" id="ARBA00011738"/>
    </source>
</evidence>
<dbReference type="EMBL" id="UINC01002083">
    <property type="protein sequence ID" value="SUZ92713.1"/>
    <property type="molecule type" value="Genomic_DNA"/>
</dbReference>
<evidence type="ECO:0000256" key="12">
    <source>
        <dbReference type="ARBA" id="ARBA00071289"/>
    </source>
</evidence>
<reference evidence="17" key="1">
    <citation type="submission" date="2018-05" db="EMBL/GenBank/DDBJ databases">
        <authorList>
            <person name="Lanie J.A."/>
            <person name="Ng W.-L."/>
            <person name="Kazmierczak K.M."/>
            <person name="Andrzejewski T.M."/>
            <person name="Davidsen T.M."/>
            <person name="Wayne K.J."/>
            <person name="Tettelin H."/>
            <person name="Glass J.I."/>
            <person name="Rusch D."/>
            <person name="Podicherti R."/>
            <person name="Tsui H.-C.T."/>
            <person name="Winkler M.E."/>
        </authorList>
    </citation>
    <scope>NUCLEOTIDE SEQUENCE</scope>
</reference>
<evidence type="ECO:0000256" key="5">
    <source>
        <dbReference type="ARBA" id="ARBA00022741"/>
    </source>
</evidence>